<feature type="transmembrane region" description="Helical" evidence="1">
    <location>
        <begin position="63"/>
        <end position="82"/>
    </location>
</feature>
<dbReference type="PANTHER" id="PTHR28008:SF1">
    <property type="entry name" value="DOMAIN PROTEIN, PUTATIVE (AFU_ORTHOLOGUE AFUA_3G10980)-RELATED"/>
    <property type="match status" value="1"/>
</dbReference>
<proteinExistence type="predicted"/>
<dbReference type="InterPro" id="IPR006976">
    <property type="entry name" value="VanZ-like"/>
</dbReference>
<dbReference type="Pfam" id="PF04892">
    <property type="entry name" value="VanZ"/>
    <property type="match status" value="1"/>
</dbReference>
<evidence type="ECO:0000259" key="2">
    <source>
        <dbReference type="Pfam" id="PF04892"/>
    </source>
</evidence>
<feature type="transmembrane region" description="Helical" evidence="1">
    <location>
        <begin position="94"/>
        <end position="114"/>
    </location>
</feature>
<keyword evidence="1" id="KW-0812">Transmembrane</keyword>
<dbReference type="AlphaFoldDB" id="A0A364NMY8"/>
<accession>A0A364NMY8</accession>
<gene>
    <name evidence="3" type="ORF">DN062_08460</name>
</gene>
<protein>
    <recommendedName>
        <fullName evidence="2">VanZ-like domain-containing protein</fullName>
    </recommendedName>
</protein>
<sequence>MFILNFLRLPLFILCFAVLLWGLLRPESPPDFFDHSDKWMHLIAFLGFALVSRFAFMSLRGVWVWPLLFLAAPGLEYLQHFVQPNRTFSWADVAANITGVLIALGVWAVIGRYLHSWCTTKD</sequence>
<dbReference type="Proteomes" id="UP000250744">
    <property type="component" value="Unassembled WGS sequence"/>
</dbReference>
<dbReference type="PANTHER" id="PTHR28008">
    <property type="entry name" value="DOMAIN PROTEIN, PUTATIVE (AFU_ORTHOLOGUE AFUA_3G10980)-RELATED"/>
    <property type="match status" value="1"/>
</dbReference>
<reference evidence="3 4" key="1">
    <citation type="submission" date="2018-06" db="EMBL/GenBank/DDBJ databases">
        <title>Nitrincola tibetense sp. nov., isolated from Lake XuguoCo on Tibetan Plateau.</title>
        <authorList>
            <person name="Xing P."/>
        </authorList>
    </citation>
    <scope>NUCLEOTIDE SEQUENCE [LARGE SCALE GENOMIC DNA]</scope>
    <source>
        <strain evidence="4">xg18</strain>
    </source>
</reference>
<dbReference type="EMBL" id="QKRX01000005">
    <property type="protein sequence ID" value="RAU18257.1"/>
    <property type="molecule type" value="Genomic_DNA"/>
</dbReference>
<organism evidence="3 4">
    <name type="scientific">Nitrincola tibetensis</name>
    <dbReference type="NCBI Taxonomy" id="2219697"/>
    <lineage>
        <taxon>Bacteria</taxon>
        <taxon>Pseudomonadati</taxon>
        <taxon>Pseudomonadota</taxon>
        <taxon>Gammaproteobacteria</taxon>
        <taxon>Oceanospirillales</taxon>
        <taxon>Oceanospirillaceae</taxon>
        <taxon>Nitrincola</taxon>
    </lineage>
</organism>
<keyword evidence="4" id="KW-1185">Reference proteome</keyword>
<feature type="transmembrane region" description="Helical" evidence="1">
    <location>
        <begin position="39"/>
        <end position="56"/>
    </location>
</feature>
<dbReference type="RefSeq" id="WP_112158899.1">
    <property type="nucleotide sequence ID" value="NZ_QKRX01000005.1"/>
</dbReference>
<comment type="caution">
    <text evidence="3">The sequence shown here is derived from an EMBL/GenBank/DDBJ whole genome shotgun (WGS) entry which is preliminary data.</text>
</comment>
<dbReference type="NCBIfam" id="NF037970">
    <property type="entry name" value="vanZ_1"/>
    <property type="match status" value="1"/>
</dbReference>
<name>A0A364NMY8_9GAMM</name>
<dbReference type="OrthoDB" id="6880939at2"/>
<feature type="transmembrane region" description="Helical" evidence="1">
    <location>
        <begin position="7"/>
        <end position="24"/>
    </location>
</feature>
<evidence type="ECO:0000313" key="3">
    <source>
        <dbReference type="EMBL" id="RAU18257.1"/>
    </source>
</evidence>
<feature type="domain" description="VanZ-like" evidence="2">
    <location>
        <begin position="39"/>
        <end position="110"/>
    </location>
</feature>
<keyword evidence="1" id="KW-1133">Transmembrane helix</keyword>
<evidence type="ECO:0000313" key="4">
    <source>
        <dbReference type="Proteomes" id="UP000250744"/>
    </source>
</evidence>
<keyword evidence="1" id="KW-0472">Membrane</keyword>
<evidence type="ECO:0000256" key="1">
    <source>
        <dbReference type="SAM" id="Phobius"/>
    </source>
</evidence>